<evidence type="ECO:0000313" key="1">
    <source>
        <dbReference type="EMBL" id="AMO43829.1"/>
    </source>
</evidence>
<evidence type="ECO:0000313" key="2">
    <source>
        <dbReference type="Proteomes" id="UP000201448"/>
    </source>
</evidence>
<proteinExistence type="predicted"/>
<organism evidence="1 2">
    <name type="scientific">Mycobacterium phage Catalina</name>
    <dbReference type="NCBI Taxonomy" id="1792253"/>
    <lineage>
        <taxon>Viruses</taxon>
        <taxon>Duplodnaviria</taxon>
        <taxon>Heunggongvirae</taxon>
        <taxon>Uroviricota</taxon>
        <taxon>Caudoviricetes</taxon>
        <taxon>Fromanvirus</taxon>
        <taxon>Fromanvirus packman</taxon>
    </lineage>
</organism>
<protein>
    <submittedName>
        <fullName evidence="1">Uncharacterized protein</fullName>
    </submittedName>
</protein>
<name>A0A140IEU9_9CAUD</name>
<dbReference type="RefSeq" id="YP_009301884.1">
    <property type="nucleotide sequence ID" value="NC_031238.1"/>
</dbReference>
<gene>
    <name evidence="1" type="ORF">PBI_CATALINA_62</name>
</gene>
<dbReference type="GeneID" id="29122812"/>
<dbReference type="KEGG" id="vg:29122812"/>
<dbReference type="EMBL" id="KU613353">
    <property type="protein sequence ID" value="AMO43829.1"/>
    <property type="molecule type" value="Genomic_DNA"/>
</dbReference>
<dbReference type="Proteomes" id="UP000201448">
    <property type="component" value="Segment"/>
</dbReference>
<accession>A0A140IEU9</accession>
<sequence>MSRCIAYEYQYRRANDLCSCLMKQCQCVCANGDDVCDRECECD</sequence>
<reference evidence="1 2" key="1">
    <citation type="submission" date="2016-01" db="EMBL/GenBank/DDBJ databases">
        <authorList>
            <person name="Cotto-Rosario A."/>
            <person name="Gomez-Fuentes N."/>
            <person name="Berrios-Ruiz J."/>
            <person name="Caceres-Velazquez C."/>
            <person name="Casiano-Real M."/>
            <person name="Cotto-Berrios I."/>
            <person name="Crespo-Vega V."/>
            <person name="DeJesus-David M."/>
            <person name="DelToro-Sanchez C.J."/>
            <person name="Diaz-Morales C.J."/>
            <person name="Espada-Ramos M."/>
            <person name="Feliciano-Torres M.J."/>
            <person name="Fernandez-Rodriguez P.M."/>
            <person name="Fernandez-Martinez M."/>
            <person name="Figueroa-Concepcion D."/>
            <person name="Figueroa-Bermudez M.L."/>
            <person name="Garcia-Delgado K."/>
            <person name="Nunez-Rodriguez C."/>
            <person name="Quiles-Santiago A.M."/>
            <person name="Rodriguez-Gonzalez A."/>
            <person name="Santiago-Burgos D."/>
            <person name="Solivan-Perez E."/>
            <person name="Torres-Vazquez A."/>
            <person name="Verdejo-Lopez V."/>
            <person name="Vazquez E."/>
            <person name="Rubin M.R."/>
            <person name="Ware V.C."/>
            <person name="Bradley K.W."/>
            <person name="Asai D.J."/>
            <person name="Bowman C.A."/>
            <person name="Russell D.A."/>
            <person name="Pope W.H."/>
            <person name="Jacobs-Sera D."/>
            <person name="Hendrix R.W."/>
            <person name="Hatfull G.F."/>
        </authorList>
    </citation>
    <scope>NUCLEOTIDE SEQUENCE [LARGE SCALE GENOMIC DNA]</scope>
</reference>